<evidence type="ECO:0000313" key="5">
    <source>
        <dbReference type="Proteomes" id="UP000037020"/>
    </source>
</evidence>
<dbReference type="Proteomes" id="UP000037020">
    <property type="component" value="Unassembled WGS sequence"/>
</dbReference>
<dbReference type="Pfam" id="PF01471">
    <property type="entry name" value="PG_binding_1"/>
    <property type="match status" value="1"/>
</dbReference>
<dbReference type="InterPro" id="IPR010982">
    <property type="entry name" value="Lambda_DNA-bd_dom_sf"/>
</dbReference>
<dbReference type="EMBL" id="LGUT01001651">
    <property type="protein sequence ID" value="KOG88514.1"/>
    <property type="molecule type" value="Genomic_DNA"/>
</dbReference>
<feature type="region of interest" description="Disordered" evidence="1">
    <location>
        <begin position="170"/>
        <end position="191"/>
    </location>
</feature>
<feature type="transmembrane region" description="Helical" evidence="2">
    <location>
        <begin position="146"/>
        <end position="166"/>
    </location>
</feature>
<dbReference type="CDD" id="cd00093">
    <property type="entry name" value="HTH_XRE"/>
    <property type="match status" value="1"/>
</dbReference>
<evidence type="ECO:0000259" key="3">
    <source>
        <dbReference type="SMART" id="SM00530"/>
    </source>
</evidence>
<dbReference type="SUPFAM" id="SSF47090">
    <property type="entry name" value="PGBD-like"/>
    <property type="match status" value="1"/>
</dbReference>
<evidence type="ECO:0000256" key="2">
    <source>
        <dbReference type="SAM" id="Phobius"/>
    </source>
</evidence>
<feature type="compositionally biased region" description="Gly residues" evidence="1">
    <location>
        <begin position="109"/>
        <end position="121"/>
    </location>
</feature>
<feature type="compositionally biased region" description="Low complexity" evidence="1">
    <location>
        <begin position="93"/>
        <end position="108"/>
    </location>
</feature>
<dbReference type="InterPro" id="IPR036365">
    <property type="entry name" value="PGBD-like_sf"/>
</dbReference>
<gene>
    <name evidence="4" type="ORF">ADK38_19370</name>
</gene>
<feature type="compositionally biased region" description="Low complexity" evidence="1">
    <location>
        <begin position="122"/>
        <end position="139"/>
    </location>
</feature>
<proteinExistence type="predicted"/>
<dbReference type="Pfam" id="PF13560">
    <property type="entry name" value="HTH_31"/>
    <property type="match status" value="1"/>
</dbReference>
<feature type="domain" description="HTH cro/C1-type" evidence="3">
    <location>
        <begin position="21"/>
        <end position="76"/>
    </location>
</feature>
<dbReference type="SMART" id="SM00530">
    <property type="entry name" value="HTH_XRE"/>
    <property type="match status" value="1"/>
</dbReference>
<dbReference type="Gene3D" id="1.10.101.10">
    <property type="entry name" value="PGBD-like superfamily/PGBD"/>
    <property type="match status" value="1"/>
</dbReference>
<dbReference type="SUPFAM" id="SSF47413">
    <property type="entry name" value="lambda repressor-like DNA-binding domains"/>
    <property type="match status" value="1"/>
</dbReference>
<accession>A0ABR5J557</accession>
<reference evidence="4 5" key="1">
    <citation type="submission" date="2015-07" db="EMBL/GenBank/DDBJ databases">
        <authorList>
            <person name="Ju K.-S."/>
            <person name="Doroghazi J.R."/>
            <person name="Metcalf W.W."/>
        </authorList>
    </citation>
    <scope>NUCLEOTIDE SEQUENCE [LARGE SCALE GENOMIC DNA]</scope>
    <source>
        <strain evidence="4 5">NRRL B-3589</strain>
    </source>
</reference>
<protein>
    <recommendedName>
        <fullName evidence="3">HTH cro/C1-type domain-containing protein</fullName>
    </recommendedName>
</protein>
<dbReference type="InterPro" id="IPR036366">
    <property type="entry name" value="PGBDSf"/>
</dbReference>
<dbReference type="InterPro" id="IPR002477">
    <property type="entry name" value="Peptidoglycan-bd-like"/>
</dbReference>
<sequence>MSRWKKLPEPLDQRVRQLVVQMRRLKDHSGLSLEALAARTAYSSSSWERYLNGKKLPPRQAVVELAQIAETDPTRLLVLHELAEEAWGRPDTATASGPASASASEVGAGDAGTGPAAGAGDGSDQAPGLVSGPSAGGPAEPRRRRAGLLVAAGVALAAVLAVVLVVTEPWSSGGSSHAKDSPAPTVTDDAPHYECDVKRQDGRLYAGNSRTSVAIIQLGMVGPEVAEAQCLLKHAGYELGKVDGRFGNMTERAVKRAQKKGGVVTDGKVGPDTWPVLRR</sequence>
<evidence type="ECO:0000313" key="4">
    <source>
        <dbReference type="EMBL" id="KOG88514.1"/>
    </source>
</evidence>
<dbReference type="RefSeq" id="WP_030891534.1">
    <property type="nucleotide sequence ID" value="NZ_JBIRHZ010000009.1"/>
</dbReference>
<keyword evidence="5" id="KW-1185">Reference proteome</keyword>
<dbReference type="InterPro" id="IPR001387">
    <property type="entry name" value="Cro/C1-type_HTH"/>
</dbReference>
<keyword evidence="2" id="KW-1133">Transmembrane helix</keyword>
<keyword evidence="2" id="KW-0812">Transmembrane</keyword>
<feature type="region of interest" description="Disordered" evidence="1">
    <location>
        <begin position="88"/>
        <end position="141"/>
    </location>
</feature>
<comment type="caution">
    <text evidence="4">The sequence shown here is derived from an EMBL/GenBank/DDBJ whole genome shotgun (WGS) entry which is preliminary data.</text>
</comment>
<organism evidence="4 5">
    <name type="scientific">Streptomyces varsoviensis</name>
    <dbReference type="NCBI Taxonomy" id="67373"/>
    <lineage>
        <taxon>Bacteria</taxon>
        <taxon>Bacillati</taxon>
        <taxon>Actinomycetota</taxon>
        <taxon>Actinomycetes</taxon>
        <taxon>Kitasatosporales</taxon>
        <taxon>Streptomycetaceae</taxon>
        <taxon>Streptomyces</taxon>
    </lineage>
</organism>
<keyword evidence="2" id="KW-0472">Membrane</keyword>
<dbReference type="Gene3D" id="1.10.260.40">
    <property type="entry name" value="lambda repressor-like DNA-binding domains"/>
    <property type="match status" value="1"/>
</dbReference>
<evidence type="ECO:0000256" key="1">
    <source>
        <dbReference type="SAM" id="MobiDB-lite"/>
    </source>
</evidence>
<name>A0ABR5J557_9ACTN</name>